<dbReference type="InterPro" id="IPR004307">
    <property type="entry name" value="TspO_MBR"/>
</dbReference>
<evidence type="ECO:0000313" key="9">
    <source>
        <dbReference type="Proteomes" id="UP000596938"/>
    </source>
</evidence>
<dbReference type="PANTHER" id="PTHR10057:SF0">
    <property type="entry name" value="TRANSLOCATOR PROTEIN"/>
    <property type="match status" value="1"/>
</dbReference>
<comment type="similarity">
    <text evidence="2">Belongs to the TspO/BZRP family.</text>
</comment>
<reference evidence="9" key="1">
    <citation type="journal article" date="2019" name="Int. J. Syst. Evol. Microbiol.">
        <title>The Global Catalogue of Microorganisms (GCM) 10K type strain sequencing project: providing services to taxonomists for standard genome sequencing and annotation.</title>
        <authorList>
            <consortium name="The Broad Institute Genomics Platform"/>
            <consortium name="The Broad Institute Genome Sequencing Center for Infectious Disease"/>
            <person name="Wu L."/>
            <person name="Ma J."/>
        </authorList>
    </citation>
    <scope>NUCLEOTIDE SEQUENCE [LARGE SCALE GENOMIC DNA]</scope>
    <source>
        <strain evidence="9">CGMCC 1.1927</strain>
    </source>
</reference>
<feature type="transmembrane region" description="Helical" evidence="7">
    <location>
        <begin position="175"/>
        <end position="196"/>
    </location>
</feature>
<protein>
    <recommendedName>
        <fullName evidence="10">TspO/MBR related protein</fullName>
    </recommendedName>
</protein>
<evidence type="ECO:0000256" key="2">
    <source>
        <dbReference type="ARBA" id="ARBA00007524"/>
    </source>
</evidence>
<comment type="caution">
    <text evidence="8">The sequence shown here is derived from an EMBL/GenBank/DDBJ whole genome shotgun (WGS) entry which is preliminary data.</text>
</comment>
<accession>A0ABQ1XN51</accession>
<evidence type="ECO:0000256" key="3">
    <source>
        <dbReference type="ARBA" id="ARBA00022692"/>
    </source>
</evidence>
<dbReference type="InterPro" id="IPR038330">
    <property type="entry name" value="TspO/MBR-related_sf"/>
</dbReference>
<dbReference type="Proteomes" id="UP000596938">
    <property type="component" value="Unassembled WGS sequence"/>
</dbReference>
<evidence type="ECO:0000313" key="8">
    <source>
        <dbReference type="EMBL" id="GGG98376.1"/>
    </source>
</evidence>
<evidence type="ECO:0000256" key="1">
    <source>
        <dbReference type="ARBA" id="ARBA00004141"/>
    </source>
</evidence>
<dbReference type="EMBL" id="BMKU01000006">
    <property type="protein sequence ID" value="GGG98376.1"/>
    <property type="molecule type" value="Genomic_DNA"/>
</dbReference>
<proteinExistence type="inferred from homology"/>
<evidence type="ECO:0000256" key="6">
    <source>
        <dbReference type="SAM" id="MobiDB-lite"/>
    </source>
</evidence>
<keyword evidence="5 7" id="KW-0472">Membrane</keyword>
<sequence>MPAVTRALDSGGPVGKGGGMQPNRQDLSYPPDGSDQPYSARVQAAVLAGFLVASFLVAGFGGFSTVDNVDGWYATADKAPWSPPNWLFGPVWTLLYTAMAVAAWLVWRKRAPKTRRALTAYAVQLGLNLAWTPVFFGLYPALGTAALWLAMAIIVALIAAVTVTVLYFGPISRTAGLLLLPYIAWLVFASTLNWWAAVHN</sequence>
<feature type="region of interest" description="Disordered" evidence="6">
    <location>
        <begin position="1"/>
        <end position="36"/>
    </location>
</feature>
<dbReference type="CDD" id="cd15904">
    <property type="entry name" value="TSPO_MBR"/>
    <property type="match status" value="1"/>
</dbReference>
<evidence type="ECO:0000256" key="5">
    <source>
        <dbReference type="ARBA" id="ARBA00023136"/>
    </source>
</evidence>
<organism evidence="8 9">
    <name type="scientific">Pseudarthrobacter polychromogenes</name>
    <dbReference type="NCBI Taxonomy" id="1676"/>
    <lineage>
        <taxon>Bacteria</taxon>
        <taxon>Bacillati</taxon>
        <taxon>Actinomycetota</taxon>
        <taxon>Actinomycetes</taxon>
        <taxon>Micrococcales</taxon>
        <taxon>Micrococcaceae</taxon>
        <taxon>Pseudarthrobacter</taxon>
    </lineage>
</organism>
<dbReference type="Pfam" id="PF03073">
    <property type="entry name" value="TspO_MBR"/>
    <property type="match status" value="1"/>
</dbReference>
<keyword evidence="3 7" id="KW-0812">Transmembrane</keyword>
<comment type="subcellular location">
    <subcellularLocation>
        <location evidence="1">Membrane</location>
        <topology evidence="1">Multi-pass membrane protein</topology>
    </subcellularLocation>
</comment>
<evidence type="ECO:0000256" key="4">
    <source>
        <dbReference type="ARBA" id="ARBA00022989"/>
    </source>
</evidence>
<evidence type="ECO:0008006" key="10">
    <source>
        <dbReference type="Google" id="ProtNLM"/>
    </source>
</evidence>
<feature type="transmembrane region" description="Helical" evidence="7">
    <location>
        <begin position="86"/>
        <end position="106"/>
    </location>
</feature>
<feature type="transmembrane region" description="Helical" evidence="7">
    <location>
        <begin position="145"/>
        <end position="168"/>
    </location>
</feature>
<feature type="transmembrane region" description="Helical" evidence="7">
    <location>
        <begin position="118"/>
        <end position="139"/>
    </location>
</feature>
<keyword evidence="4 7" id="KW-1133">Transmembrane helix</keyword>
<evidence type="ECO:0000256" key="7">
    <source>
        <dbReference type="SAM" id="Phobius"/>
    </source>
</evidence>
<feature type="transmembrane region" description="Helical" evidence="7">
    <location>
        <begin position="44"/>
        <end position="66"/>
    </location>
</feature>
<gene>
    <name evidence="8" type="ORF">GCM10011577_22290</name>
</gene>
<keyword evidence="9" id="KW-1185">Reference proteome</keyword>
<dbReference type="Gene3D" id="1.20.1260.100">
    <property type="entry name" value="TspO/MBR protein"/>
    <property type="match status" value="1"/>
</dbReference>
<dbReference type="PANTHER" id="PTHR10057">
    <property type="entry name" value="PERIPHERAL-TYPE BENZODIAZEPINE RECEPTOR"/>
    <property type="match status" value="1"/>
</dbReference>
<name>A0ABQ1XN51_9MICC</name>